<protein>
    <submittedName>
        <fullName evidence="1">Uncharacterized protein</fullName>
    </submittedName>
</protein>
<reference evidence="1 2" key="1">
    <citation type="submission" date="2019-03" db="EMBL/GenBank/DDBJ databases">
        <title>This is whole genome sequence of Paenibacillus sp MS74 strain.</title>
        <authorList>
            <person name="Trinh H.N."/>
        </authorList>
    </citation>
    <scope>NUCLEOTIDE SEQUENCE [LARGE SCALE GENOMIC DNA]</scope>
    <source>
        <strain evidence="1 2">MS74</strain>
    </source>
</reference>
<evidence type="ECO:0000313" key="2">
    <source>
        <dbReference type="Proteomes" id="UP000295636"/>
    </source>
</evidence>
<name>A0A4R5L078_9BACL</name>
<gene>
    <name evidence="1" type="ORF">E1757_04510</name>
</gene>
<keyword evidence="2" id="KW-1185">Reference proteome</keyword>
<dbReference type="OrthoDB" id="9833566at2"/>
<dbReference type="RefSeq" id="WP_133225588.1">
    <property type="nucleotide sequence ID" value="NZ_SMRT01000001.1"/>
</dbReference>
<dbReference type="AlphaFoldDB" id="A0A4R5L078"/>
<organism evidence="1 2">
    <name type="scientific">Paenibacillus piri</name>
    <dbReference type="NCBI Taxonomy" id="2547395"/>
    <lineage>
        <taxon>Bacteria</taxon>
        <taxon>Bacillati</taxon>
        <taxon>Bacillota</taxon>
        <taxon>Bacilli</taxon>
        <taxon>Bacillales</taxon>
        <taxon>Paenibacillaceae</taxon>
        <taxon>Paenibacillus</taxon>
    </lineage>
</organism>
<sequence>MLLNQEKTIALEEIFHFAKENILTYCQSTLVEERTYYFLHEDDFNYQKVATRFNISVQSVIFSIHNSSKSLFSLVGNQIMRIKDAEHSGIVQVALSEFREITKPPLIPFYGRFKPSMVHEDINYDLEPLASQAVGYARKYFEETGDQSKLEYLTSLTNSKKRESDVHDAVARYMDGDFSKSDTGSFLHPADQVIKMFEWLKAKNKKVKTGGVASAKNTQTIIIP</sequence>
<evidence type="ECO:0000313" key="1">
    <source>
        <dbReference type="EMBL" id="TDG00878.1"/>
    </source>
</evidence>
<accession>A0A4R5L078</accession>
<comment type="caution">
    <text evidence="1">The sequence shown here is derived from an EMBL/GenBank/DDBJ whole genome shotgun (WGS) entry which is preliminary data.</text>
</comment>
<dbReference type="EMBL" id="SMRT01000001">
    <property type="protein sequence ID" value="TDG00878.1"/>
    <property type="molecule type" value="Genomic_DNA"/>
</dbReference>
<dbReference type="Proteomes" id="UP000295636">
    <property type="component" value="Unassembled WGS sequence"/>
</dbReference>
<proteinExistence type="predicted"/>